<dbReference type="Pfam" id="PF15880">
    <property type="entry name" value="NDUFV3"/>
    <property type="match status" value="1"/>
</dbReference>
<dbReference type="EMBL" id="GDHC01001412">
    <property type="protein sequence ID" value="JAQ17217.1"/>
    <property type="molecule type" value="Transcribed_RNA"/>
</dbReference>
<organism evidence="1">
    <name type="scientific">Lygus hesperus</name>
    <name type="common">Western plant bug</name>
    <dbReference type="NCBI Taxonomy" id="30085"/>
    <lineage>
        <taxon>Eukaryota</taxon>
        <taxon>Metazoa</taxon>
        <taxon>Ecdysozoa</taxon>
        <taxon>Arthropoda</taxon>
        <taxon>Hexapoda</taxon>
        <taxon>Insecta</taxon>
        <taxon>Pterygota</taxon>
        <taxon>Neoptera</taxon>
        <taxon>Paraneoptera</taxon>
        <taxon>Hemiptera</taxon>
        <taxon>Heteroptera</taxon>
        <taxon>Panheteroptera</taxon>
        <taxon>Cimicomorpha</taxon>
        <taxon>Miridae</taxon>
        <taxon>Mirini</taxon>
        <taxon>Lygus</taxon>
    </lineage>
</organism>
<accession>A0A0A9YC39</accession>
<dbReference type="EMBL" id="GBRD01008429">
    <property type="protein sequence ID" value="JAG57392.1"/>
    <property type="molecule type" value="Transcribed_RNA"/>
</dbReference>
<reference evidence="3" key="4">
    <citation type="journal article" date="2016" name="Gigascience">
        <title>De novo construction of an expanded transcriptome assembly for the western tarnished plant bug, Lygus hesperus.</title>
        <authorList>
            <person name="Tassone E.E."/>
            <person name="Geib S.M."/>
            <person name="Hall B."/>
            <person name="Fabrick J.A."/>
            <person name="Brent C.S."/>
            <person name="Hull J.J."/>
        </authorList>
    </citation>
    <scope>NUCLEOTIDE SEQUENCE</scope>
</reference>
<dbReference type="GO" id="GO:0045271">
    <property type="term" value="C:respiratory chain complex I"/>
    <property type="evidence" value="ECO:0007669"/>
    <property type="project" value="InterPro"/>
</dbReference>
<dbReference type="EMBL" id="GBHO01012977">
    <property type="protein sequence ID" value="JAG30627.1"/>
    <property type="molecule type" value="Transcribed_RNA"/>
</dbReference>
<dbReference type="InterPro" id="IPR026193">
    <property type="entry name" value="NDUFV3"/>
</dbReference>
<dbReference type="GO" id="GO:0005739">
    <property type="term" value="C:mitochondrion"/>
    <property type="evidence" value="ECO:0007669"/>
    <property type="project" value="InterPro"/>
</dbReference>
<sequence length="108" mass="11844">MVRQRIAFALRSDLKLLWNVSQRHSSSTQTPTPPSSAAAAPISKASINDNVPGLSSKCLNVPNSAVGPGASFQGEYKVPEYFCYDKTSYFEAEIEMLKYRCPQPSSKV</sequence>
<proteinExistence type="predicted"/>
<evidence type="ECO:0000313" key="2">
    <source>
        <dbReference type="EMBL" id="JAG57392.1"/>
    </source>
</evidence>
<evidence type="ECO:0000313" key="3">
    <source>
        <dbReference type="EMBL" id="JAQ17217.1"/>
    </source>
</evidence>
<evidence type="ECO:0000313" key="1">
    <source>
        <dbReference type="EMBL" id="JAG30627.1"/>
    </source>
</evidence>
<gene>
    <name evidence="1" type="primary">Ndufv3_1</name>
    <name evidence="1" type="ORF">CM83_35985</name>
    <name evidence="3" type="ORF">g.28991</name>
</gene>
<reference evidence="2" key="3">
    <citation type="submission" date="2014-09" db="EMBL/GenBank/DDBJ databases">
        <authorList>
            <person name="Magalhaes I.L.F."/>
            <person name="Oliveira U."/>
            <person name="Santos F.R."/>
            <person name="Vidigal T.H.D.A."/>
            <person name="Brescovit A.D."/>
            <person name="Santos A.J."/>
        </authorList>
    </citation>
    <scope>NUCLEOTIDE SEQUENCE</scope>
</reference>
<name>A0A0A9YC39_LYGHE</name>
<dbReference type="AlphaFoldDB" id="A0A0A9YC39"/>
<keyword evidence="1" id="KW-0830">Ubiquinone</keyword>
<protein>
    <submittedName>
        <fullName evidence="1">NADH dehydrogenase [ubiquinone] flavoprotein 3, mitochondrial</fullName>
    </submittedName>
</protein>
<reference evidence="1" key="2">
    <citation type="submission" date="2014-07" db="EMBL/GenBank/DDBJ databases">
        <authorList>
            <person name="Hull J."/>
        </authorList>
    </citation>
    <scope>NUCLEOTIDE SEQUENCE</scope>
</reference>
<reference evidence="1" key="1">
    <citation type="journal article" date="2014" name="PLoS ONE">
        <title>Transcriptome-Based Identification of ABC Transporters in the Western Tarnished Plant Bug Lygus hesperus.</title>
        <authorList>
            <person name="Hull J.J."/>
            <person name="Chaney K."/>
            <person name="Geib S.M."/>
            <person name="Fabrick J.A."/>
            <person name="Brent C.S."/>
            <person name="Walsh D."/>
            <person name="Lavine L.C."/>
        </authorList>
    </citation>
    <scope>NUCLEOTIDE SEQUENCE</scope>
</reference>